<comment type="caution">
    <text evidence="5">The sequence shown here is derived from an EMBL/GenBank/DDBJ whole genome shotgun (WGS) entry which is preliminary data.</text>
</comment>
<dbReference type="PANTHER" id="PTHR21599:SF0">
    <property type="entry name" value="GLYCERATE KINASE"/>
    <property type="match status" value="1"/>
</dbReference>
<dbReference type="InterPro" id="IPR018193">
    <property type="entry name" value="Glyc_kinase_flavodox-like_fold"/>
</dbReference>
<dbReference type="EC" id="2.7.1.31" evidence="5"/>
<dbReference type="Pfam" id="PF02595">
    <property type="entry name" value="Gly_kinase"/>
    <property type="match status" value="1"/>
</dbReference>
<organism evidence="5 6">
    <name type="scientific">Alkalibacillus salilacus</name>
    <dbReference type="NCBI Taxonomy" id="284582"/>
    <lineage>
        <taxon>Bacteria</taxon>
        <taxon>Bacillati</taxon>
        <taxon>Bacillota</taxon>
        <taxon>Bacilli</taxon>
        <taxon>Bacillales</taxon>
        <taxon>Bacillaceae</taxon>
        <taxon>Alkalibacillus</taxon>
    </lineage>
</organism>
<keyword evidence="2 4" id="KW-0808">Transferase</keyword>
<name>A0ABT9VH07_9BACI</name>
<dbReference type="PANTHER" id="PTHR21599">
    <property type="entry name" value="GLYCERATE KINASE"/>
    <property type="match status" value="1"/>
</dbReference>
<dbReference type="InterPro" id="IPR018197">
    <property type="entry name" value="Glycerate_kinase_RE-like"/>
</dbReference>
<dbReference type="PIRSF" id="PIRSF006078">
    <property type="entry name" value="GlxK"/>
    <property type="match status" value="1"/>
</dbReference>
<dbReference type="Gene3D" id="3.90.1510.10">
    <property type="entry name" value="Glycerate kinase, domain 2"/>
    <property type="match status" value="1"/>
</dbReference>
<accession>A0ABT9VH07</accession>
<keyword evidence="3 4" id="KW-0418">Kinase</keyword>
<reference evidence="5 6" key="1">
    <citation type="submission" date="2023-07" db="EMBL/GenBank/DDBJ databases">
        <title>Genomic Encyclopedia of Type Strains, Phase IV (KMG-IV): sequencing the most valuable type-strain genomes for metagenomic binning, comparative biology and taxonomic classification.</title>
        <authorList>
            <person name="Goeker M."/>
        </authorList>
    </citation>
    <scope>NUCLEOTIDE SEQUENCE [LARGE SCALE GENOMIC DNA]</scope>
    <source>
        <strain evidence="5 6">DSM 16460</strain>
    </source>
</reference>
<dbReference type="RefSeq" id="WP_306977363.1">
    <property type="nucleotide sequence ID" value="NZ_JAUSTQ010000010.1"/>
</dbReference>
<sequence>MRFTISPDSFKGSLSAQQASDVISEAVHSIMPEADCVQLPMADGGEGTIDALVHATNGNRIDLSITGPLGERINTVMGINGYTNEAILEVASVCGMDQIEKDDLNPMNTTSYGLGELMKYALDQGYNQLLIGLGGSVVNDGGIGMLTALGARFYDADGYTLEGYGRDLLLVDQVDFSNLDPRLKKSEIRVASDVDNPLTGTNGATYVFGPQKGATKLMIQKLDEAIKSYSSLVEDEIKGSFQFRPGVGAAGGLGFALMTIGAELKSGALLIASAIGLEQGIATSQLVITGEGKSDEQTLFGKAPSHVAQLSRHHQVGCLLISGAIDDPEGKLRDVFSGVFSTIQKPMSEEKSMENASDLLYQQTANIVHFYQNLSK</sequence>
<evidence type="ECO:0000313" key="5">
    <source>
        <dbReference type="EMBL" id="MDQ0160248.1"/>
    </source>
</evidence>
<dbReference type="InterPro" id="IPR036129">
    <property type="entry name" value="Glycerate_kinase_sf"/>
</dbReference>
<proteinExistence type="inferred from homology"/>
<dbReference type="EMBL" id="JAUSTQ010000010">
    <property type="protein sequence ID" value="MDQ0160248.1"/>
    <property type="molecule type" value="Genomic_DNA"/>
</dbReference>
<dbReference type="SUPFAM" id="SSF110738">
    <property type="entry name" value="Glycerate kinase I"/>
    <property type="match status" value="1"/>
</dbReference>
<dbReference type="Gene3D" id="3.40.50.10350">
    <property type="entry name" value="Glycerate kinase, domain 1"/>
    <property type="match status" value="1"/>
</dbReference>
<dbReference type="InterPro" id="IPR004381">
    <property type="entry name" value="Glycerate_kinase"/>
</dbReference>
<keyword evidence="6" id="KW-1185">Reference proteome</keyword>
<dbReference type="Proteomes" id="UP001224359">
    <property type="component" value="Unassembled WGS sequence"/>
</dbReference>
<comment type="similarity">
    <text evidence="1 4">Belongs to the glycerate kinase type-1 family.</text>
</comment>
<evidence type="ECO:0000256" key="1">
    <source>
        <dbReference type="ARBA" id="ARBA00006284"/>
    </source>
</evidence>
<gene>
    <name evidence="5" type="ORF">J2S77_002251</name>
</gene>
<dbReference type="GO" id="GO:0008887">
    <property type="term" value="F:glycerate kinase activity"/>
    <property type="evidence" value="ECO:0007669"/>
    <property type="project" value="UniProtKB-EC"/>
</dbReference>
<evidence type="ECO:0000256" key="4">
    <source>
        <dbReference type="PIRNR" id="PIRNR006078"/>
    </source>
</evidence>
<evidence type="ECO:0000313" key="6">
    <source>
        <dbReference type="Proteomes" id="UP001224359"/>
    </source>
</evidence>
<evidence type="ECO:0000256" key="3">
    <source>
        <dbReference type="ARBA" id="ARBA00022777"/>
    </source>
</evidence>
<evidence type="ECO:0000256" key="2">
    <source>
        <dbReference type="ARBA" id="ARBA00022679"/>
    </source>
</evidence>
<protein>
    <submittedName>
        <fullName evidence="5">Glycerate kinase</fullName>
        <ecNumber evidence="5">2.7.1.31</ecNumber>
    </submittedName>
</protein>
<dbReference type="NCBIfam" id="TIGR00045">
    <property type="entry name" value="glycerate kinase"/>
    <property type="match status" value="1"/>
</dbReference>